<dbReference type="Proteomes" id="UP001498398">
    <property type="component" value="Unassembled WGS sequence"/>
</dbReference>
<name>A0ABR1JFT3_9AGAR</name>
<feature type="transmembrane region" description="Helical" evidence="2">
    <location>
        <begin position="95"/>
        <end position="114"/>
    </location>
</feature>
<feature type="transmembrane region" description="Helical" evidence="2">
    <location>
        <begin position="267"/>
        <end position="288"/>
    </location>
</feature>
<comment type="caution">
    <text evidence="3">The sequence shown here is derived from an EMBL/GenBank/DDBJ whole genome shotgun (WGS) entry which is preliminary data.</text>
</comment>
<feature type="transmembrane region" description="Helical" evidence="2">
    <location>
        <begin position="231"/>
        <end position="255"/>
    </location>
</feature>
<keyword evidence="2" id="KW-1133">Transmembrane helix</keyword>
<dbReference type="PANTHER" id="PTHR42101:SF1">
    <property type="entry name" value="LOW TEMPERATURE REQUIREMENT A"/>
    <property type="match status" value="1"/>
</dbReference>
<feature type="transmembrane region" description="Helical" evidence="2">
    <location>
        <begin position="198"/>
        <end position="219"/>
    </location>
</feature>
<feature type="transmembrane region" description="Helical" evidence="2">
    <location>
        <begin position="605"/>
        <end position="624"/>
    </location>
</feature>
<evidence type="ECO:0000313" key="3">
    <source>
        <dbReference type="EMBL" id="KAK7457899.1"/>
    </source>
</evidence>
<gene>
    <name evidence="3" type="ORF">VKT23_010246</name>
</gene>
<dbReference type="EMBL" id="JBANRG010000019">
    <property type="protein sequence ID" value="KAK7457899.1"/>
    <property type="molecule type" value="Genomic_DNA"/>
</dbReference>
<feature type="transmembrane region" description="Helical" evidence="2">
    <location>
        <begin position="336"/>
        <end position="357"/>
    </location>
</feature>
<accession>A0ABR1JFT3</accession>
<keyword evidence="2" id="KW-0812">Transmembrane</keyword>
<feature type="transmembrane region" description="Helical" evidence="2">
    <location>
        <begin position="537"/>
        <end position="557"/>
    </location>
</feature>
<keyword evidence="2" id="KW-0472">Membrane</keyword>
<evidence type="ECO:0000256" key="2">
    <source>
        <dbReference type="SAM" id="Phobius"/>
    </source>
</evidence>
<feature type="compositionally biased region" description="Polar residues" evidence="1">
    <location>
        <begin position="734"/>
        <end position="743"/>
    </location>
</feature>
<feature type="transmembrane region" description="Helical" evidence="2">
    <location>
        <begin position="369"/>
        <end position="390"/>
    </location>
</feature>
<organism evidence="3 4">
    <name type="scientific">Marasmiellus scandens</name>
    <dbReference type="NCBI Taxonomy" id="2682957"/>
    <lineage>
        <taxon>Eukaryota</taxon>
        <taxon>Fungi</taxon>
        <taxon>Dikarya</taxon>
        <taxon>Basidiomycota</taxon>
        <taxon>Agaricomycotina</taxon>
        <taxon>Agaricomycetes</taxon>
        <taxon>Agaricomycetidae</taxon>
        <taxon>Agaricales</taxon>
        <taxon>Marasmiineae</taxon>
        <taxon>Omphalotaceae</taxon>
        <taxon>Marasmiellus</taxon>
    </lineage>
</organism>
<reference evidence="3 4" key="1">
    <citation type="submission" date="2024-01" db="EMBL/GenBank/DDBJ databases">
        <title>A draft genome for the cacao thread blight pathogen Marasmiellus scandens.</title>
        <authorList>
            <person name="Baruah I.K."/>
            <person name="Leung J."/>
            <person name="Bukari Y."/>
            <person name="Amoako-Attah I."/>
            <person name="Meinhardt L.W."/>
            <person name="Bailey B.A."/>
            <person name="Cohen S.P."/>
        </authorList>
    </citation>
    <scope>NUCLEOTIDE SEQUENCE [LARGE SCALE GENOMIC DNA]</scope>
    <source>
        <strain evidence="3 4">GH-19</strain>
    </source>
</reference>
<feature type="compositionally biased region" description="Low complexity" evidence="1">
    <location>
        <begin position="706"/>
        <end position="720"/>
    </location>
</feature>
<dbReference type="Pfam" id="PF06772">
    <property type="entry name" value="LtrA"/>
    <property type="match status" value="1"/>
</dbReference>
<proteinExistence type="predicted"/>
<feature type="transmembrane region" description="Helical" evidence="2">
    <location>
        <begin position="126"/>
        <end position="144"/>
    </location>
</feature>
<protein>
    <recommendedName>
        <fullName evidence="5">Low temperature requirement A</fullName>
    </recommendedName>
</protein>
<feature type="transmembrane region" description="Helical" evidence="2">
    <location>
        <begin position="300"/>
        <end position="316"/>
    </location>
</feature>
<evidence type="ECO:0000256" key="1">
    <source>
        <dbReference type="SAM" id="MobiDB-lite"/>
    </source>
</evidence>
<feature type="region of interest" description="Disordered" evidence="1">
    <location>
        <begin position="700"/>
        <end position="743"/>
    </location>
</feature>
<keyword evidence="4" id="KW-1185">Reference proteome</keyword>
<dbReference type="PANTHER" id="PTHR42101">
    <property type="entry name" value="CHROMOSOME 16, WHOLE GENOME SHOTGUN SEQUENCE"/>
    <property type="match status" value="1"/>
</dbReference>
<sequence>MQSESLVNRASRSSSFFREASMDENDPLVRQRKESLVPLTRSPFTDTVDTKPGELSVTVSEVEWSDLLLEVAMTTAFASLTDGTPILEASNVTSYLSFFALVWWVWASQVAYNVRFRQADWLHRMFIFFQVFVFCALAAFTSNFDITNGIADDSKEQQQISDLQVIALGDSEFARPLLDVQNFRDERLPTLNVRGVSMTMACSRLLLLAQYSIAFYHSVRRDGRLQFSRQSAFLAHMGSLIFSSLCYFIAFGVIGKDPDKDDQIAKIVLWYFPLFVEIGIHYLAVSHLVRGRVPYKSEWILARSSSVFVIILGGGLDKITNGFQFIIGTVSFGKESFGLIFCGVVVFILLFSLYFGTSEPDRVGSRRSLSLLFFQFFYLAAIIVTLQGIATMLQAGNLGNALDLPFDFLRESKFIMEMKGLGGHLNESDYSSSGLEMKLEKQGVSLTTMLDFVNSWMDDAVLDPVEPDLPYNALLQMDVYIIESVLFNLKKYPDSGILLAQLDAFYQPDPNNYTVINNQTFNDLAERVIISNATPALWFYAAGGSVLVTLGLMGLIRQWPRDRYEWGQTISRLLMGSAVIAFTAIDVHASNDVLDEDFHYQGSRIWYLATHSWVLPIYALALLIEQIIELVLLHLAGRKIGNFGSSALNRSLTRAVYSRTKNTDRDELIYAKGGIHEDPESYFDPYAPYDYSEKGLVSSPNAFIASPPTSFQSQQTQSQQRLHPGSRSNKRQTSESSISPLIK</sequence>
<evidence type="ECO:0008006" key="5">
    <source>
        <dbReference type="Google" id="ProtNLM"/>
    </source>
</evidence>
<evidence type="ECO:0000313" key="4">
    <source>
        <dbReference type="Proteomes" id="UP001498398"/>
    </source>
</evidence>
<feature type="transmembrane region" description="Helical" evidence="2">
    <location>
        <begin position="569"/>
        <end position="585"/>
    </location>
</feature>
<dbReference type="InterPro" id="IPR010640">
    <property type="entry name" value="Low_temperature_requirement_A"/>
</dbReference>